<name>A0AB34FUV9_9HYPO</name>
<proteinExistence type="predicted"/>
<sequence>MSRLEDDSWQRLKRLNIKPESNVWGSLPVVDAPNESERIARQAEACERNSPQAAADVVPCMRA</sequence>
<dbReference type="Proteomes" id="UP001163105">
    <property type="component" value="Unassembled WGS sequence"/>
</dbReference>
<organism evidence="1 2">
    <name type="scientific">Purpureocillium lavendulum</name>
    <dbReference type="NCBI Taxonomy" id="1247861"/>
    <lineage>
        <taxon>Eukaryota</taxon>
        <taxon>Fungi</taxon>
        <taxon>Dikarya</taxon>
        <taxon>Ascomycota</taxon>
        <taxon>Pezizomycotina</taxon>
        <taxon>Sordariomycetes</taxon>
        <taxon>Hypocreomycetidae</taxon>
        <taxon>Hypocreales</taxon>
        <taxon>Ophiocordycipitaceae</taxon>
        <taxon>Purpureocillium</taxon>
    </lineage>
</organism>
<accession>A0AB34FUV9</accession>
<protein>
    <submittedName>
        <fullName evidence="1">Uncharacterized protein</fullName>
    </submittedName>
</protein>
<dbReference type="AlphaFoldDB" id="A0AB34FUV9"/>
<comment type="caution">
    <text evidence="1">The sequence shown here is derived from an EMBL/GenBank/DDBJ whole genome shotgun (WGS) entry which is preliminary data.</text>
</comment>
<dbReference type="EMBL" id="JAQHRD010000004">
    <property type="protein sequence ID" value="KAJ6442151.1"/>
    <property type="molecule type" value="Genomic_DNA"/>
</dbReference>
<evidence type="ECO:0000313" key="2">
    <source>
        <dbReference type="Proteomes" id="UP001163105"/>
    </source>
</evidence>
<keyword evidence="2" id="KW-1185">Reference proteome</keyword>
<reference evidence="1" key="1">
    <citation type="submission" date="2023-01" db="EMBL/GenBank/DDBJ databases">
        <title>The growth and conidiation of Purpureocillium lavendulum are regulated by nitrogen source and histone H3K14 acetylation.</title>
        <authorList>
            <person name="Tang P."/>
            <person name="Han J."/>
            <person name="Zhang C."/>
            <person name="Tang P."/>
            <person name="Qi F."/>
            <person name="Zhang K."/>
            <person name="Liang L."/>
        </authorList>
    </citation>
    <scope>NUCLEOTIDE SEQUENCE</scope>
    <source>
        <strain evidence="1">YMF1.00683</strain>
    </source>
</reference>
<gene>
    <name evidence="1" type="ORF">O9K51_05704</name>
</gene>
<evidence type="ECO:0000313" key="1">
    <source>
        <dbReference type="EMBL" id="KAJ6442151.1"/>
    </source>
</evidence>